<proteinExistence type="predicted"/>
<reference evidence="2" key="1">
    <citation type="journal article" date="2019" name="Int. J. Syst. Evol. Microbiol.">
        <title>The Global Catalogue of Microorganisms (GCM) 10K type strain sequencing project: providing services to taxonomists for standard genome sequencing and annotation.</title>
        <authorList>
            <consortium name="The Broad Institute Genomics Platform"/>
            <consortium name="The Broad Institute Genome Sequencing Center for Infectious Disease"/>
            <person name="Wu L."/>
            <person name="Ma J."/>
        </authorList>
    </citation>
    <scope>NUCLEOTIDE SEQUENCE [LARGE SCALE GENOMIC DNA]</scope>
    <source>
        <strain evidence="2">NBRC 108730</strain>
    </source>
</reference>
<evidence type="ECO:0000313" key="1">
    <source>
        <dbReference type="EMBL" id="GMA88552.1"/>
    </source>
</evidence>
<keyword evidence="2" id="KW-1185">Reference proteome</keyword>
<comment type="caution">
    <text evidence="1">The sequence shown here is derived from an EMBL/GenBank/DDBJ whole genome shotgun (WGS) entry which is preliminary data.</text>
</comment>
<gene>
    <name evidence="1" type="ORF">GCM10025868_38020</name>
</gene>
<evidence type="ECO:0000313" key="2">
    <source>
        <dbReference type="Proteomes" id="UP001157017"/>
    </source>
</evidence>
<dbReference type="Proteomes" id="UP001157017">
    <property type="component" value="Unassembled WGS sequence"/>
</dbReference>
<protein>
    <submittedName>
        <fullName evidence="1">Uncharacterized protein</fullName>
    </submittedName>
</protein>
<accession>A0ABQ6JL96</accession>
<sequence>MTTLRLLPDFEAALRGLSGIQAVSVVTSADGVPTEVHVLASPGKAAKQVVRDVQSLAMAGFDLVVDHRIVSVVQIGDDRPDAVDVATAPAAVGGPAARGEGSAAGPDHARRATLTSVGLRTSGAEATATVTISIGDEEFLGSATGSANVASRPRLAATATLDAVRALLGQPCDLEHAQVLPAGSHEMAVVVLHLVLPRVGEQVLTGSAVVRSHAEDAVCRAVLDALNRQLSG</sequence>
<name>A0ABQ6JL96_9ACTN</name>
<organism evidence="1 2">
    <name type="scientific">Angustibacter aerolatus</name>
    <dbReference type="NCBI Taxonomy" id="1162965"/>
    <lineage>
        <taxon>Bacteria</taxon>
        <taxon>Bacillati</taxon>
        <taxon>Actinomycetota</taxon>
        <taxon>Actinomycetes</taxon>
        <taxon>Kineosporiales</taxon>
        <taxon>Kineosporiaceae</taxon>
    </lineage>
</organism>
<dbReference type="EMBL" id="BSUZ01000001">
    <property type="protein sequence ID" value="GMA88552.1"/>
    <property type="molecule type" value="Genomic_DNA"/>
</dbReference>